<sequence length="240" mass="27128">MMNALTPFHSKEKLMDMKHPFEGLEKGPTPQQQAFLERMAGEKQAQSDLRRELHEFIEQEANMVKGLASQGKKNLAREIVHLRGVLKTPKAAVSRIQPGAPTFAHVEAFKLMTYREQDAVGEPETLLVWNSRDGVTPFVVIIGERRYQHDIPLQQGPFYDRPPQATHEWVSRTDWQVLEAWSRTLAKAVQMGKLDPDRAAALRNDLATAESCHYRIGLRNMATGAFTDQEELQTSVADPA</sequence>
<reference evidence="1" key="1">
    <citation type="submission" date="2022-07" db="EMBL/GenBank/DDBJ databases">
        <title>Comparative analysis of new lytic phages for the biological control of phytopathogenic Xanthomonas spp.</title>
        <authorList>
            <person name="Domingo-Calap M.L."/>
            <person name="Bernabeu-Gimeno M."/>
            <person name="Aure C.M."/>
            <person name="Marco-Noales E."/>
            <person name="Domingo-Calap P."/>
        </authorList>
    </citation>
    <scope>NUCLEOTIDE SEQUENCE</scope>
</reference>
<dbReference type="EMBL" id="ON932079">
    <property type="protein sequence ID" value="UYA98736.1"/>
    <property type="molecule type" value="Genomic_DNA"/>
</dbReference>
<proteinExistence type="predicted"/>
<organism evidence="1 2">
    <name type="scientific">Xanthomonas phage vB_Xar_IVIA-DoCa5</name>
    <dbReference type="NCBI Taxonomy" id="2975532"/>
    <lineage>
        <taxon>Viruses</taxon>
        <taxon>Duplodnaviria</taxon>
        <taxon>Heunggongvirae</taxon>
        <taxon>Uroviricota</taxon>
        <taxon>Caudoviricetes</taxon>
        <taxon>Mesyanzhinovviridae</taxon>
        <taxon>Bradleyvirinae</taxon>
        <taxon>Docaquintavirus</taxon>
        <taxon>Docaquintavirus doca5</taxon>
    </lineage>
</organism>
<keyword evidence="2" id="KW-1185">Reference proteome</keyword>
<protein>
    <submittedName>
        <fullName evidence="1">Uncharacterized protein</fullName>
    </submittedName>
</protein>
<gene>
    <name evidence="1" type="ORF">IVIADoCa5_66</name>
</gene>
<evidence type="ECO:0000313" key="1">
    <source>
        <dbReference type="EMBL" id="UYA98736.1"/>
    </source>
</evidence>
<name>A0A9X9NYY6_9CAUD</name>
<evidence type="ECO:0000313" key="2">
    <source>
        <dbReference type="Proteomes" id="UP001164549"/>
    </source>
</evidence>
<accession>A0A9X9NYY6</accession>
<dbReference type="Proteomes" id="UP001164549">
    <property type="component" value="Segment"/>
</dbReference>